<comment type="subcellular location">
    <subcellularLocation>
        <location evidence="2 12">Cell inner membrane</location>
        <topology evidence="2 12">Single-pass membrane protein</topology>
    </subcellularLocation>
</comment>
<evidence type="ECO:0000256" key="11">
    <source>
        <dbReference type="ARBA" id="ARBA00023136"/>
    </source>
</evidence>
<dbReference type="GO" id="GO:0005886">
    <property type="term" value="C:plasma membrane"/>
    <property type="evidence" value="ECO:0007669"/>
    <property type="project" value="UniProtKB-SubCell"/>
</dbReference>
<evidence type="ECO:0000256" key="1">
    <source>
        <dbReference type="ARBA" id="ARBA00002442"/>
    </source>
</evidence>
<evidence type="ECO:0000313" key="14">
    <source>
        <dbReference type="Proteomes" id="UP000440498"/>
    </source>
</evidence>
<evidence type="ECO:0000256" key="9">
    <source>
        <dbReference type="ARBA" id="ARBA00022748"/>
    </source>
</evidence>
<keyword evidence="5 12" id="KW-0813">Transport</keyword>
<dbReference type="NCBIfam" id="TIGR03141">
    <property type="entry name" value="cytochro_ccmD"/>
    <property type="match status" value="1"/>
</dbReference>
<comment type="caution">
    <text evidence="13">The sequence shown here is derived from an EMBL/GenBank/DDBJ whole genome shotgun (WGS) entry which is preliminary data.</text>
</comment>
<evidence type="ECO:0000313" key="13">
    <source>
        <dbReference type="EMBL" id="MQA37861.1"/>
    </source>
</evidence>
<evidence type="ECO:0000256" key="5">
    <source>
        <dbReference type="ARBA" id="ARBA00022448"/>
    </source>
</evidence>
<sequence length="58" mass="6157">MIWDSWSDLVAMGGYAKYVWGSFAVVALVLAGEQATLALRRRAALTSARSVPASGTRA</sequence>
<organism evidence="13 14">
    <name type="scientific">Rugamonas aquatica</name>
    <dbReference type="NCBI Taxonomy" id="2743357"/>
    <lineage>
        <taxon>Bacteria</taxon>
        <taxon>Pseudomonadati</taxon>
        <taxon>Pseudomonadota</taxon>
        <taxon>Betaproteobacteria</taxon>
        <taxon>Burkholderiales</taxon>
        <taxon>Oxalobacteraceae</taxon>
        <taxon>Telluria group</taxon>
        <taxon>Rugamonas</taxon>
    </lineage>
</organism>
<evidence type="ECO:0000256" key="4">
    <source>
        <dbReference type="ARBA" id="ARBA00016461"/>
    </source>
</evidence>
<gene>
    <name evidence="13" type="primary">ccmD</name>
    <name evidence="13" type="ORF">GEV02_06845</name>
</gene>
<proteinExistence type="inferred from homology"/>
<dbReference type="PANTHER" id="PTHR37531">
    <property type="entry name" value="HEME EXPORTER PROTEIN D"/>
    <property type="match status" value="1"/>
</dbReference>
<dbReference type="Proteomes" id="UP000440498">
    <property type="component" value="Unassembled WGS sequence"/>
</dbReference>
<keyword evidence="10 12" id="KW-1133">Transmembrane helix</keyword>
<protein>
    <recommendedName>
        <fullName evidence="4 12">Heme exporter protein D</fullName>
    </recommendedName>
</protein>
<keyword evidence="8 12" id="KW-0812">Transmembrane</keyword>
<dbReference type="GO" id="GO:1903607">
    <property type="term" value="P:cytochrome c biosynthetic process"/>
    <property type="evidence" value="ECO:0007669"/>
    <property type="project" value="TreeGrafter"/>
</dbReference>
<dbReference type="Pfam" id="PF04995">
    <property type="entry name" value="CcmD"/>
    <property type="match status" value="1"/>
</dbReference>
<keyword evidence="9 12" id="KW-0201">Cytochrome c-type biogenesis</keyword>
<keyword evidence="7 12" id="KW-0997">Cell inner membrane</keyword>
<keyword evidence="14" id="KW-1185">Reference proteome</keyword>
<accession>A0A6A7MYT3</accession>
<name>A0A6A7MYT3_9BURK</name>
<dbReference type="InterPro" id="IPR007078">
    <property type="entry name" value="Haem_export_protD_CcmD"/>
</dbReference>
<dbReference type="GO" id="GO:0017004">
    <property type="term" value="P:cytochrome complex assembly"/>
    <property type="evidence" value="ECO:0007669"/>
    <property type="project" value="UniProtKB-KW"/>
</dbReference>
<dbReference type="RefSeq" id="WP_152837317.1">
    <property type="nucleotide sequence ID" value="NZ_WHUG01000002.1"/>
</dbReference>
<keyword evidence="6 12" id="KW-1003">Cell membrane</keyword>
<keyword evidence="11 12" id="KW-0472">Membrane</keyword>
<dbReference type="PANTHER" id="PTHR37531:SF1">
    <property type="entry name" value="HEME EXPORTER PROTEIN D"/>
    <property type="match status" value="1"/>
</dbReference>
<dbReference type="AlphaFoldDB" id="A0A6A7MYT3"/>
<evidence type="ECO:0000256" key="12">
    <source>
        <dbReference type="RuleBase" id="RU363101"/>
    </source>
</evidence>
<dbReference type="GO" id="GO:0015886">
    <property type="term" value="P:heme transport"/>
    <property type="evidence" value="ECO:0007669"/>
    <property type="project" value="InterPro"/>
</dbReference>
<evidence type="ECO:0000256" key="8">
    <source>
        <dbReference type="ARBA" id="ARBA00022692"/>
    </source>
</evidence>
<evidence type="ECO:0000256" key="6">
    <source>
        <dbReference type="ARBA" id="ARBA00022475"/>
    </source>
</evidence>
<evidence type="ECO:0000256" key="10">
    <source>
        <dbReference type="ARBA" id="ARBA00022989"/>
    </source>
</evidence>
<evidence type="ECO:0000256" key="2">
    <source>
        <dbReference type="ARBA" id="ARBA00004377"/>
    </source>
</evidence>
<reference evidence="13 14" key="1">
    <citation type="submission" date="2019-10" db="EMBL/GenBank/DDBJ databases">
        <title>Two novel species isolated from a subtropical stream in China.</title>
        <authorList>
            <person name="Lu H."/>
        </authorList>
    </citation>
    <scope>NUCLEOTIDE SEQUENCE [LARGE SCALE GENOMIC DNA]</scope>
    <source>
        <strain evidence="13 14">FT29W</strain>
    </source>
</reference>
<dbReference type="InterPro" id="IPR052075">
    <property type="entry name" value="Heme_exporter_D"/>
</dbReference>
<comment type="similarity">
    <text evidence="3 12">Belongs to the CcmD/CycX/HelD family.</text>
</comment>
<dbReference type="EMBL" id="WHUG01000002">
    <property type="protein sequence ID" value="MQA37861.1"/>
    <property type="molecule type" value="Genomic_DNA"/>
</dbReference>
<feature type="transmembrane region" description="Helical" evidence="12">
    <location>
        <begin position="20"/>
        <end position="39"/>
    </location>
</feature>
<evidence type="ECO:0000256" key="7">
    <source>
        <dbReference type="ARBA" id="ARBA00022519"/>
    </source>
</evidence>
<evidence type="ECO:0000256" key="3">
    <source>
        <dbReference type="ARBA" id="ARBA00008741"/>
    </source>
</evidence>
<comment type="function">
    <text evidence="1 12">Required for the export of heme to the periplasm for the biogenesis of c-type cytochromes.</text>
</comment>